<dbReference type="EMBL" id="CP000834">
    <property type="protein sequence ID" value="ABV95845.1"/>
    <property type="molecule type" value="Genomic_DNA"/>
</dbReference>
<proteinExistence type="predicted"/>
<accession>A8LUC8</accession>
<gene>
    <name evidence="2" type="ordered locus">Dshi_4134</name>
</gene>
<dbReference type="Proteomes" id="UP000006833">
    <property type="component" value="Plasmid pDSHI04"/>
</dbReference>
<name>A8LUC8_DINSH</name>
<dbReference type="GO" id="GO:0016758">
    <property type="term" value="F:hexosyltransferase activity"/>
    <property type="evidence" value="ECO:0007669"/>
    <property type="project" value="InterPro"/>
</dbReference>
<evidence type="ECO:0000313" key="2">
    <source>
        <dbReference type="EMBL" id="ABV95845.1"/>
    </source>
</evidence>
<keyword evidence="3" id="KW-1185">Reference proteome</keyword>
<protein>
    <submittedName>
        <fullName evidence="2">Glycosyltransferase 28 domain</fullName>
    </submittedName>
</protein>
<dbReference type="KEGG" id="dsh:Dshi_4134"/>
<dbReference type="AlphaFoldDB" id="A8LUC8"/>
<dbReference type="SUPFAM" id="SSF53756">
    <property type="entry name" value="UDP-Glycosyltransferase/glycogen phosphorylase"/>
    <property type="match status" value="1"/>
</dbReference>
<keyword evidence="2" id="KW-0614">Plasmid</keyword>
<evidence type="ECO:0000259" key="1">
    <source>
        <dbReference type="Pfam" id="PF04101"/>
    </source>
</evidence>
<evidence type="ECO:0000313" key="3">
    <source>
        <dbReference type="Proteomes" id="UP000006833"/>
    </source>
</evidence>
<dbReference type="Pfam" id="PF04101">
    <property type="entry name" value="Glyco_tran_28_C"/>
    <property type="match status" value="1"/>
</dbReference>
<keyword evidence="2" id="KW-0808">Transferase</keyword>
<dbReference type="InterPro" id="IPR007235">
    <property type="entry name" value="Glyco_trans_28_C"/>
</dbReference>
<dbReference type="HOGENOM" id="CLU_085408_1_1_5"/>
<sequence>MIFVTVGTQLPFPRLIAAMAEEAARLQLEVTAQVGPDPGTWPGLTVHAHLPPPRFEALFAAAEVVVAHAGIGTILSARRMGKPLIICPRDAARGEHRNNHQHATAQQVTDLPGLHVAWETSDLGPLLERRASLAPMHEAESAAHRALIVRLSGFIDAC</sequence>
<geneLocation type="plasmid" evidence="2 3">
    <name>pDSHI04</name>
</geneLocation>
<feature type="domain" description="Glycosyl transferase family 28 C-terminal" evidence="1">
    <location>
        <begin position="1"/>
        <end position="108"/>
    </location>
</feature>
<dbReference type="Gene3D" id="3.40.50.2000">
    <property type="entry name" value="Glycogen Phosphorylase B"/>
    <property type="match status" value="1"/>
</dbReference>
<dbReference type="OrthoDB" id="7186565at2"/>
<organism evidence="2 3">
    <name type="scientific">Dinoroseobacter shibae (strain DSM 16493 / NCIMB 14021 / DFL 12)</name>
    <dbReference type="NCBI Taxonomy" id="398580"/>
    <lineage>
        <taxon>Bacteria</taxon>
        <taxon>Pseudomonadati</taxon>
        <taxon>Pseudomonadota</taxon>
        <taxon>Alphaproteobacteria</taxon>
        <taxon>Rhodobacterales</taxon>
        <taxon>Roseobacteraceae</taxon>
        <taxon>Dinoroseobacter</taxon>
    </lineage>
</organism>
<reference evidence="3" key="1">
    <citation type="journal article" date="2010" name="ISME J.">
        <title>The complete genome sequence of the algal symbiont Dinoroseobacter shibae: a hitchhiker's guide to life in the sea.</title>
        <authorList>
            <person name="Wagner-Dobler I."/>
            <person name="Ballhausen B."/>
            <person name="Berger M."/>
            <person name="Brinkhoff T."/>
            <person name="Buchholz I."/>
            <person name="Bunk B."/>
            <person name="Cypionka H."/>
            <person name="Daniel R."/>
            <person name="Drepper T."/>
            <person name="Gerdts G."/>
            <person name="Hahnke S."/>
            <person name="Han C."/>
            <person name="Jahn D."/>
            <person name="Kalhoefer D."/>
            <person name="Kiss H."/>
            <person name="Klenk H.P."/>
            <person name="Kyrpides N."/>
            <person name="Liebl W."/>
            <person name="Liesegang H."/>
            <person name="Meincke L."/>
            <person name="Pati A."/>
            <person name="Petersen J."/>
            <person name="Piekarski T."/>
            <person name="Pommerenke C."/>
            <person name="Pradella S."/>
            <person name="Pukall R."/>
            <person name="Rabus R."/>
            <person name="Stackebrandt E."/>
            <person name="Thole S."/>
            <person name="Thompson L."/>
            <person name="Tielen P."/>
            <person name="Tomasch J."/>
            <person name="von Jan M."/>
            <person name="Wanphrut N."/>
            <person name="Wichels A."/>
            <person name="Zech H."/>
            <person name="Simon M."/>
        </authorList>
    </citation>
    <scope>NUCLEOTIDE SEQUENCE [LARGE SCALE GENOMIC DNA]</scope>
    <source>
        <strain evidence="3">DSM 16493 / NCIMB 14021 / DFL 12</strain>
        <plasmid evidence="3">Plasmid pDSHI04</plasmid>
    </source>
</reference>
<dbReference type="RefSeq" id="WP_012187413.1">
    <property type="nucleotide sequence ID" value="NC_009958.1"/>
</dbReference>